<sequence length="69" mass="7364">PNFDTSLSSWSKSPLGRTVPEQIGCNGVYLLRVAGDGHVSCDDTAWQLTPSLVESSLQSCVVEQSPQGK</sequence>
<comment type="caution">
    <text evidence="1">The sequence shown here is derived from an EMBL/GenBank/DDBJ whole genome shotgun (WGS) entry which is preliminary data.</text>
</comment>
<accession>A0A699XRM1</accession>
<evidence type="ECO:0000313" key="1">
    <source>
        <dbReference type="EMBL" id="GFD59571.1"/>
    </source>
</evidence>
<organism evidence="1">
    <name type="scientific">Tanacetum cinerariifolium</name>
    <name type="common">Dalmatian daisy</name>
    <name type="synonym">Chrysanthemum cinerariifolium</name>
    <dbReference type="NCBI Taxonomy" id="118510"/>
    <lineage>
        <taxon>Eukaryota</taxon>
        <taxon>Viridiplantae</taxon>
        <taxon>Streptophyta</taxon>
        <taxon>Embryophyta</taxon>
        <taxon>Tracheophyta</taxon>
        <taxon>Spermatophyta</taxon>
        <taxon>Magnoliopsida</taxon>
        <taxon>eudicotyledons</taxon>
        <taxon>Gunneridae</taxon>
        <taxon>Pentapetalae</taxon>
        <taxon>asterids</taxon>
        <taxon>campanulids</taxon>
        <taxon>Asterales</taxon>
        <taxon>Asteraceae</taxon>
        <taxon>Asteroideae</taxon>
        <taxon>Anthemideae</taxon>
        <taxon>Anthemidinae</taxon>
        <taxon>Tanacetum</taxon>
    </lineage>
</organism>
<dbReference type="AlphaFoldDB" id="A0A699XRM1"/>
<protein>
    <submittedName>
        <fullName evidence="1">Uncharacterized protein</fullName>
    </submittedName>
</protein>
<gene>
    <name evidence="1" type="ORF">Tci_931540</name>
</gene>
<feature type="non-terminal residue" evidence="1">
    <location>
        <position position="1"/>
    </location>
</feature>
<dbReference type="EMBL" id="BKCJ011866694">
    <property type="protein sequence ID" value="GFD59571.1"/>
    <property type="molecule type" value="Genomic_DNA"/>
</dbReference>
<proteinExistence type="predicted"/>
<name>A0A699XRM1_TANCI</name>
<reference evidence="1" key="1">
    <citation type="journal article" date="2019" name="Sci. Rep.">
        <title>Draft genome of Tanacetum cinerariifolium, the natural source of mosquito coil.</title>
        <authorList>
            <person name="Yamashiro T."/>
            <person name="Shiraishi A."/>
            <person name="Satake H."/>
            <person name="Nakayama K."/>
        </authorList>
    </citation>
    <scope>NUCLEOTIDE SEQUENCE</scope>
</reference>